<dbReference type="SUPFAM" id="SSF51998">
    <property type="entry name" value="PFL-like glycyl radical enzymes"/>
    <property type="match status" value="1"/>
</dbReference>
<evidence type="ECO:0000256" key="9">
    <source>
        <dbReference type="PROSITE-ProRule" id="PRU00492"/>
    </source>
</evidence>
<dbReference type="PRINTS" id="PR01183">
    <property type="entry name" value="RIBORDTASEM1"/>
</dbReference>
<evidence type="ECO:0000256" key="3">
    <source>
        <dbReference type="ARBA" id="ARBA00022533"/>
    </source>
</evidence>
<dbReference type="GO" id="GO:0004748">
    <property type="term" value="F:ribonucleoside-diphosphate reductase activity, thioredoxin disulfide as acceptor"/>
    <property type="evidence" value="ECO:0007669"/>
    <property type="project" value="UniProtKB-EC"/>
</dbReference>
<dbReference type="Gene3D" id="3.20.70.20">
    <property type="match status" value="1"/>
</dbReference>
<dbReference type="Pfam" id="PF02867">
    <property type="entry name" value="Ribonuc_red_lgC"/>
    <property type="match status" value="1"/>
</dbReference>
<protein>
    <recommendedName>
        <fullName evidence="10">Ribonucleoside-diphosphate reductase</fullName>
        <ecNumber evidence="10">1.17.4.1</ecNumber>
    </recommendedName>
</protein>
<dbReference type="GO" id="GO:0005524">
    <property type="term" value="F:ATP binding"/>
    <property type="evidence" value="ECO:0007669"/>
    <property type="project" value="UniProtKB-UniRule"/>
</dbReference>
<comment type="similarity">
    <text evidence="1 10">Belongs to the ribonucleoside diphosphate reductase large chain family.</text>
</comment>
<dbReference type="PROSITE" id="PS51161">
    <property type="entry name" value="ATP_CONE"/>
    <property type="match status" value="1"/>
</dbReference>
<proteinExistence type="inferred from homology"/>
<gene>
    <name evidence="12" type="primary">Rrm1</name>
    <name evidence="12" type="ORF">NPIL_265951</name>
</gene>
<dbReference type="GO" id="GO:0009263">
    <property type="term" value="P:deoxyribonucleotide biosynthetic process"/>
    <property type="evidence" value="ECO:0007669"/>
    <property type="project" value="UniProtKB-KW"/>
</dbReference>
<dbReference type="EMBL" id="BMAW01010273">
    <property type="protein sequence ID" value="GFT18111.1"/>
    <property type="molecule type" value="Genomic_DNA"/>
</dbReference>
<dbReference type="PANTHER" id="PTHR11573">
    <property type="entry name" value="RIBONUCLEOSIDE-DIPHOSPHATE REDUCTASE LARGE CHAIN"/>
    <property type="match status" value="1"/>
</dbReference>
<dbReference type="PANTHER" id="PTHR11573:SF6">
    <property type="entry name" value="RIBONUCLEOSIDE-DIPHOSPHATE REDUCTASE LARGE SUBUNIT"/>
    <property type="match status" value="1"/>
</dbReference>
<accession>A0A8X6NJA6</accession>
<feature type="domain" description="ATP-cone" evidence="11">
    <location>
        <begin position="20"/>
        <end position="112"/>
    </location>
</feature>
<comment type="caution">
    <text evidence="12">The sequence shown here is derived from an EMBL/GenBank/DDBJ whole genome shotgun (WGS) entry which is preliminary data.</text>
</comment>
<evidence type="ECO:0000259" key="11">
    <source>
        <dbReference type="PROSITE" id="PS51161"/>
    </source>
</evidence>
<dbReference type="OrthoDB" id="3000483at2759"/>
<comment type="function">
    <text evidence="8 10">Provides the precursors necessary for DNA synthesis. Catalyzes the biosynthesis of deoxyribonucleotides from the corresponding ribonucleotides.</text>
</comment>
<evidence type="ECO:0000256" key="6">
    <source>
        <dbReference type="ARBA" id="ARBA00023002"/>
    </source>
</evidence>
<evidence type="ECO:0000256" key="1">
    <source>
        <dbReference type="ARBA" id="ARBA00010406"/>
    </source>
</evidence>
<dbReference type="EC" id="1.17.4.1" evidence="10"/>
<comment type="catalytic activity">
    <reaction evidence="10">
        <text>a 2'-deoxyribonucleoside 5'-diphosphate + [thioredoxin]-disulfide + H2O = a ribonucleoside 5'-diphosphate + [thioredoxin]-dithiol</text>
        <dbReference type="Rhea" id="RHEA:23252"/>
        <dbReference type="Rhea" id="RHEA-COMP:10698"/>
        <dbReference type="Rhea" id="RHEA-COMP:10700"/>
        <dbReference type="ChEBI" id="CHEBI:15377"/>
        <dbReference type="ChEBI" id="CHEBI:29950"/>
        <dbReference type="ChEBI" id="CHEBI:50058"/>
        <dbReference type="ChEBI" id="CHEBI:57930"/>
        <dbReference type="ChEBI" id="CHEBI:73316"/>
        <dbReference type="EC" id="1.17.4.1"/>
    </reaction>
</comment>
<dbReference type="InterPro" id="IPR013346">
    <property type="entry name" value="NrdE_NrdA_C"/>
</dbReference>
<dbReference type="Proteomes" id="UP000887013">
    <property type="component" value="Unassembled WGS sequence"/>
</dbReference>
<keyword evidence="7 10" id="KW-0215">Deoxyribonucleotide synthesis</keyword>
<dbReference type="InterPro" id="IPR008926">
    <property type="entry name" value="RNR_R1-su_N"/>
</dbReference>
<dbReference type="CDD" id="cd01679">
    <property type="entry name" value="RNR_I"/>
    <property type="match status" value="1"/>
</dbReference>
<evidence type="ECO:0000256" key="2">
    <source>
        <dbReference type="ARBA" id="ARBA00011771"/>
    </source>
</evidence>
<dbReference type="InterPro" id="IPR000788">
    <property type="entry name" value="RNR_lg_C"/>
</dbReference>
<dbReference type="InterPro" id="IPR005144">
    <property type="entry name" value="ATP-cone_dom"/>
</dbReference>
<evidence type="ECO:0000256" key="8">
    <source>
        <dbReference type="ARBA" id="ARBA00024942"/>
    </source>
</evidence>
<evidence type="ECO:0000256" key="10">
    <source>
        <dbReference type="RuleBase" id="RU003410"/>
    </source>
</evidence>
<keyword evidence="13" id="KW-1185">Reference proteome</keyword>
<keyword evidence="5 9" id="KW-0067">ATP-binding</keyword>
<dbReference type="GO" id="GO:0005971">
    <property type="term" value="C:ribonucleoside-diphosphate reductase complex"/>
    <property type="evidence" value="ECO:0007669"/>
    <property type="project" value="TreeGrafter"/>
</dbReference>
<dbReference type="NCBIfam" id="TIGR02506">
    <property type="entry name" value="NrdE_NrdA"/>
    <property type="match status" value="1"/>
</dbReference>
<keyword evidence="6 10" id="KW-0560">Oxidoreductase</keyword>
<dbReference type="FunFam" id="3.20.70.20:FF:000010">
    <property type="entry name" value="Ribonucleoside-diphosphate reductase"/>
    <property type="match status" value="1"/>
</dbReference>
<keyword evidence="3" id="KW-0021">Allosteric enzyme</keyword>
<organism evidence="12 13">
    <name type="scientific">Nephila pilipes</name>
    <name type="common">Giant wood spider</name>
    <name type="synonym">Nephila maculata</name>
    <dbReference type="NCBI Taxonomy" id="299642"/>
    <lineage>
        <taxon>Eukaryota</taxon>
        <taxon>Metazoa</taxon>
        <taxon>Ecdysozoa</taxon>
        <taxon>Arthropoda</taxon>
        <taxon>Chelicerata</taxon>
        <taxon>Arachnida</taxon>
        <taxon>Araneae</taxon>
        <taxon>Araneomorphae</taxon>
        <taxon>Entelegynae</taxon>
        <taxon>Araneoidea</taxon>
        <taxon>Nephilidae</taxon>
        <taxon>Nephila</taxon>
    </lineage>
</organism>
<dbReference type="InterPro" id="IPR013509">
    <property type="entry name" value="RNR_lsu_N"/>
</dbReference>
<evidence type="ECO:0000256" key="7">
    <source>
        <dbReference type="ARBA" id="ARBA00023116"/>
    </source>
</evidence>
<name>A0A8X6NJA6_NEPPI</name>
<dbReference type="Pfam" id="PF00317">
    <property type="entry name" value="Ribonuc_red_lgN"/>
    <property type="match status" value="1"/>
</dbReference>
<keyword evidence="4 9" id="KW-0547">Nucleotide-binding</keyword>
<evidence type="ECO:0000256" key="5">
    <source>
        <dbReference type="ARBA" id="ARBA00022840"/>
    </source>
</evidence>
<dbReference type="AlphaFoldDB" id="A0A8X6NJA6"/>
<comment type="subunit">
    <text evidence="2">Heterodimer of a large and a small subunit.</text>
</comment>
<evidence type="ECO:0000256" key="4">
    <source>
        <dbReference type="ARBA" id="ARBA00022741"/>
    </source>
</evidence>
<evidence type="ECO:0000313" key="13">
    <source>
        <dbReference type="Proteomes" id="UP000887013"/>
    </source>
</evidence>
<dbReference type="InterPro" id="IPR039718">
    <property type="entry name" value="Rrm1"/>
</dbReference>
<dbReference type="PROSITE" id="PS00089">
    <property type="entry name" value="RIBORED_LARGE"/>
    <property type="match status" value="1"/>
</dbReference>
<reference evidence="12" key="1">
    <citation type="submission" date="2020-08" db="EMBL/GenBank/DDBJ databases">
        <title>Multicomponent nature underlies the extraordinary mechanical properties of spider dragline silk.</title>
        <authorList>
            <person name="Kono N."/>
            <person name="Nakamura H."/>
            <person name="Mori M."/>
            <person name="Yoshida Y."/>
            <person name="Ohtoshi R."/>
            <person name="Malay A.D."/>
            <person name="Moran D.A.P."/>
            <person name="Tomita M."/>
            <person name="Numata K."/>
            <person name="Arakawa K."/>
        </authorList>
    </citation>
    <scope>NUCLEOTIDE SEQUENCE</scope>
</reference>
<sequence>MFFSTKVRFIRVPRQLLHKWKHRKEFSRYCNVDTIDKMTARIHRLCYGLNMEYVSLSAIATKVKNGLVPKMKTVEVDNLSAEICASMTTVHTDYAVLAGRIAVNILHEETKENFSSVIEDLYSIINKKTGKPAPLISDLVYNVVMQNAEKLNSAIVYERDFSYNYFAFKTLERSYLLKIDNKVVERPQHMLMRVAVGIHSDDIDKAIETYHLMSEKWFTHASPTLFNAGTPRPQLSSCFLLDMESDSIEGIYNTLKRCALISKFAGGIGLNIHNIRANGSYITGTNGMSSGLVPMLRVFNNTARYIGQGGNKRPAAFSIYLEPWHADIFEFLDLKKNTGKEEQRARDLFYALWIPDLFMQRVQEDEMWSLMCPEECPGLQDCWGEQFDQLYEKYEREKKFKRQVRAQKLWYEIVKSQIETGTPFMLYKDTCNRKSNQKNLGTIKGSNLCTEVIEYSSPNEVAVCNLASISLSKCVTNKMFDFERLKEITKVVTYNLNKVIDINYYPLPEAEKSNKRHRPIGIGVQGLADAFILMRYPFDSPKAHILNVEIFETIYFAALEASCELAREKGPYETFWGSPASQGILQYDMWDVIPTQRWNWKALKENILRYGLRNSLLVAPMPTASTAQILGNNESIEPYTSNFYTRRVLSGEFQIVNHHLVLDLIKLNLWDSDMRNRIIANHGSVQNIDSIPEDVRRLYRTVWEIPQRIILEMAAERGAFIDQSQSLNIHIAQPSYAKMSSMHFYGWKLGLKTGMYYLRCKPAANAIQFTVDKKALKQHSVVSPAIDNVCSVEACTSCSS</sequence>
<evidence type="ECO:0000313" key="12">
    <source>
        <dbReference type="EMBL" id="GFT18111.1"/>
    </source>
</evidence>
<dbReference type="SUPFAM" id="SSF48168">
    <property type="entry name" value="R1 subunit of ribonucleotide reductase, N-terminal domain"/>
    <property type="match status" value="1"/>
</dbReference>